<sequence length="125" mass="13340">MKKLILSAAIVLGSLTTMNAQAQEENAVPTEQTTPAEQAAPVDQTAPAEQATTAEEATSTTTAFTEIKTEEVPAAVTEALKKAFPEAELNKASINDKKEYKLEVKVGDKEGALYADESGNWIQNN</sequence>
<keyword evidence="2" id="KW-0732">Signal</keyword>
<reference evidence="3 4" key="1">
    <citation type="submission" date="2024-04" db="EMBL/GenBank/DDBJ databases">
        <title>New Clade of Flavobacterium.</title>
        <authorList>
            <person name="Matos L."/>
            <person name="Proenca D.N."/>
            <person name="Fransisco R.M."/>
            <person name="Chung A.P."/>
            <person name="Maccario L."/>
            <person name="Sorensen S.J."/>
            <person name="Morais P.V."/>
        </authorList>
    </citation>
    <scope>NUCLEOTIDE SEQUENCE [LARGE SCALE GENOMIC DNA]</scope>
    <source>
        <strain evidence="3 4">FBOR7N2.3</strain>
    </source>
</reference>
<proteinExistence type="predicted"/>
<dbReference type="Proteomes" id="UP001574170">
    <property type="component" value="Unassembled WGS sequence"/>
</dbReference>
<name>A0ABV4TMP0_9FLAO</name>
<evidence type="ECO:0000313" key="3">
    <source>
        <dbReference type="EMBL" id="MFA9195399.1"/>
    </source>
</evidence>
<keyword evidence="4" id="KW-1185">Reference proteome</keyword>
<feature type="chain" id="PRO_5045847673" description="Beta-lactamase-inhibitor-like PepSY-like domain-containing protein" evidence="2">
    <location>
        <begin position="23"/>
        <end position="125"/>
    </location>
</feature>
<evidence type="ECO:0000256" key="2">
    <source>
        <dbReference type="SAM" id="SignalP"/>
    </source>
</evidence>
<dbReference type="SUPFAM" id="SSF160574">
    <property type="entry name" value="BT0923-like"/>
    <property type="match status" value="1"/>
</dbReference>
<evidence type="ECO:0000256" key="1">
    <source>
        <dbReference type="SAM" id="MobiDB-lite"/>
    </source>
</evidence>
<feature type="signal peptide" evidence="2">
    <location>
        <begin position="1"/>
        <end position="22"/>
    </location>
</feature>
<feature type="compositionally biased region" description="Low complexity" evidence="1">
    <location>
        <begin position="45"/>
        <end position="66"/>
    </location>
</feature>
<comment type="caution">
    <text evidence="3">The sequence shown here is derived from an EMBL/GenBank/DDBJ whole genome shotgun (WGS) entry which is preliminary data.</text>
</comment>
<dbReference type="EMBL" id="JBCFQK010000022">
    <property type="protein sequence ID" value="MFA9195399.1"/>
    <property type="molecule type" value="Genomic_DNA"/>
</dbReference>
<evidence type="ECO:0008006" key="5">
    <source>
        <dbReference type="Google" id="ProtNLM"/>
    </source>
</evidence>
<organism evidence="3 4">
    <name type="scientific">Flavobacterium magnesitis</name>
    <dbReference type="NCBI Taxonomy" id="3138077"/>
    <lineage>
        <taxon>Bacteria</taxon>
        <taxon>Pseudomonadati</taxon>
        <taxon>Bacteroidota</taxon>
        <taxon>Flavobacteriia</taxon>
        <taxon>Flavobacteriales</taxon>
        <taxon>Flavobacteriaceae</taxon>
        <taxon>Flavobacterium</taxon>
    </lineage>
</organism>
<accession>A0ABV4TMP0</accession>
<feature type="compositionally biased region" description="Polar residues" evidence="1">
    <location>
        <begin position="22"/>
        <end position="36"/>
    </location>
</feature>
<protein>
    <recommendedName>
        <fullName evidence="5">Beta-lactamase-inhibitor-like PepSY-like domain-containing protein</fullName>
    </recommendedName>
</protein>
<evidence type="ECO:0000313" key="4">
    <source>
        <dbReference type="Proteomes" id="UP001574170"/>
    </source>
</evidence>
<gene>
    <name evidence="3" type="ORF">AAGV33_13375</name>
</gene>
<dbReference type="RefSeq" id="WP_373392578.1">
    <property type="nucleotide sequence ID" value="NZ_JBCFQJ010000025.1"/>
</dbReference>
<feature type="region of interest" description="Disordered" evidence="1">
    <location>
        <begin position="22"/>
        <end position="68"/>
    </location>
</feature>